<protein>
    <submittedName>
        <fullName evidence="1">Uncharacterized protein</fullName>
    </submittedName>
</protein>
<dbReference type="Proteomes" id="UP000017836">
    <property type="component" value="Unassembled WGS sequence"/>
</dbReference>
<dbReference type="AlphaFoldDB" id="W1PZ69"/>
<sequence length="99" mass="11658">MGFTKRMPMRKVSICMSYYLAFPYRRRSEPDTRNPEPVQEDLADVVMVNQMGDDHDYQITQLTQTLHQVMEQLKKVENLRQQVEYSHHWGNSPTAQASV</sequence>
<dbReference type="EMBL" id="KI392596">
    <property type="protein sequence ID" value="ERN12860.1"/>
    <property type="molecule type" value="Genomic_DNA"/>
</dbReference>
<proteinExistence type="predicted"/>
<dbReference type="HOGENOM" id="CLU_2323557_0_0_1"/>
<evidence type="ECO:0000313" key="1">
    <source>
        <dbReference type="EMBL" id="ERN12860.1"/>
    </source>
</evidence>
<accession>W1PZ69</accession>
<keyword evidence="2" id="KW-1185">Reference proteome</keyword>
<name>W1PZ69_AMBTC</name>
<dbReference type="Gramene" id="ERN12860">
    <property type="protein sequence ID" value="ERN12860"/>
    <property type="gene ID" value="AMTR_s00050p00037380"/>
</dbReference>
<gene>
    <name evidence="1" type="ORF">AMTR_s00050p00037380</name>
</gene>
<organism evidence="1 2">
    <name type="scientific">Amborella trichopoda</name>
    <dbReference type="NCBI Taxonomy" id="13333"/>
    <lineage>
        <taxon>Eukaryota</taxon>
        <taxon>Viridiplantae</taxon>
        <taxon>Streptophyta</taxon>
        <taxon>Embryophyta</taxon>
        <taxon>Tracheophyta</taxon>
        <taxon>Spermatophyta</taxon>
        <taxon>Magnoliopsida</taxon>
        <taxon>Amborellales</taxon>
        <taxon>Amborellaceae</taxon>
        <taxon>Amborella</taxon>
    </lineage>
</organism>
<evidence type="ECO:0000313" key="2">
    <source>
        <dbReference type="Proteomes" id="UP000017836"/>
    </source>
</evidence>
<reference evidence="2" key="1">
    <citation type="journal article" date="2013" name="Science">
        <title>The Amborella genome and the evolution of flowering plants.</title>
        <authorList>
            <consortium name="Amborella Genome Project"/>
        </authorList>
    </citation>
    <scope>NUCLEOTIDE SEQUENCE [LARGE SCALE GENOMIC DNA]</scope>
</reference>